<evidence type="ECO:0000256" key="1">
    <source>
        <dbReference type="SAM" id="SignalP"/>
    </source>
</evidence>
<dbReference type="RefSeq" id="WP_130419754.1">
    <property type="nucleotide sequence ID" value="NZ_SHKW01000001.1"/>
</dbReference>
<evidence type="ECO:0000313" key="3">
    <source>
        <dbReference type="EMBL" id="RZU41925.1"/>
    </source>
</evidence>
<accession>A0A4Q7YXT3</accession>
<dbReference type="PANTHER" id="PTHR30619">
    <property type="entry name" value="DNA INTERNALIZATION/COMPETENCE PROTEIN COMEC/REC2"/>
    <property type="match status" value="1"/>
</dbReference>
<dbReference type="EMBL" id="SHKW01000001">
    <property type="protein sequence ID" value="RZU41925.1"/>
    <property type="molecule type" value="Genomic_DNA"/>
</dbReference>
<dbReference type="Pfam" id="PF00753">
    <property type="entry name" value="Lactamase_B"/>
    <property type="match status" value="1"/>
</dbReference>
<dbReference type="Proteomes" id="UP000292958">
    <property type="component" value="Unassembled WGS sequence"/>
</dbReference>
<dbReference type="Gene3D" id="3.60.15.10">
    <property type="entry name" value="Ribonuclease Z/Hydroxyacylglutathione hydrolase-like"/>
    <property type="match status" value="1"/>
</dbReference>
<keyword evidence="1" id="KW-0732">Signal</keyword>
<dbReference type="InterPro" id="IPR001279">
    <property type="entry name" value="Metallo-B-lactamas"/>
</dbReference>
<feature type="domain" description="Metallo-beta-lactamase" evidence="2">
    <location>
        <begin position="41"/>
        <end position="243"/>
    </location>
</feature>
<feature type="chain" id="PRO_5020433909" evidence="1">
    <location>
        <begin position="23"/>
        <end position="352"/>
    </location>
</feature>
<name>A0A4Q7YXT3_9BACT</name>
<comment type="caution">
    <text evidence="3">The sequence shown here is derived from an EMBL/GenBank/DDBJ whole genome shotgun (WGS) entry which is preliminary data.</text>
</comment>
<dbReference type="InterPro" id="IPR036866">
    <property type="entry name" value="RibonucZ/Hydroxyglut_hydro"/>
</dbReference>
<dbReference type="AlphaFoldDB" id="A0A4Q7YXT3"/>
<keyword evidence="4" id="KW-1185">Reference proteome</keyword>
<reference evidence="3 4" key="1">
    <citation type="submission" date="2019-02" db="EMBL/GenBank/DDBJ databases">
        <title>Genomic Encyclopedia of Archaeal and Bacterial Type Strains, Phase II (KMG-II): from individual species to whole genera.</title>
        <authorList>
            <person name="Goeker M."/>
        </authorList>
    </citation>
    <scope>NUCLEOTIDE SEQUENCE [LARGE SCALE GENOMIC DNA]</scope>
    <source>
        <strain evidence="3 4">DSM 18101</strain>
    </source>
</reference>
<feature type="signal peptide" evidence="1">
    <location>
        <begin position="1"/>
        <end position="22"/>
    </location>
</feature>
<dbReference type="SMART" id="SM00849">
    <property type="entry name" value="Lactamase_B"/>
    <property type="match status" value="1"/>
</dbReference>
<gene>
    <name evidence="3" type="ORF">BDD14_3467</name>
</gene>
<organism evidence="3 4">
    <name type="scientific">Edaphobacter modestus</name>
    <dbReference type="NCBI Taxonomy" id="388466"/>
    <lineage>
        <taxon>Bacteria</taxon>
        <taxon>Pseudomonadati</taxon>
        <taxon>Acidobacteriota</taxon>
        <taxon>Terriglobia</taxon>
        <taxon>Terriglobales</taxon>
        <taxon>Acidobacteriaceae</taxon>
        <taxon>Edaphobacter</taxon>
    </lineage>
</organism>
<evidence type="ECO:0000259" key="2">
    <source>
        <dbReference type="SMART" id="SM00849"/>
    </source>
</evidence>
<dbReference type="SUPFAM" id="SSF56281">
    <property type="entry name" value="Metallo-hydrolase/oxidoreductase"/>
    <property type="match status" value="1"/>
</dbReference>
<protein>
    <submittedName>
        <fullName evidence="3">Metallo-beta-lactamase superfamily protein</fullName>
    </submittedName>
</protein>
<sequence length="352" mass="37823">MRWRQWVGAFGLALWLSAASWAQSPKGVGEKLKIYFVDVEGGQSTLFVTPAGQSLLIDTGWSGNDGRDVERIAAAMKDAAIKKIDYVLVTHFHEDHVGGVGQLLERIPVGAFIDHGVNREDDPAAERGYAAYEKAIAANKVKRILARPGDVLPIVGMKAIVVSADGNLIPKPLEQGEALNSFCKGAETKPADTTENARSVGIQITFGKLKLLDLGDLTWDKEMELACPTNKLGRVDVYIVSHHGWDHSSSPAMVNAIGARVAIMDNGGKKGGSTSVLDTITHAPGLETLWQLHLSEEGGEEHNTHEEYIANLEGPEDGNFLELTGAGDGSFDVLNSRTGQTKHYAAPALPAR</sequence>
<dbReference type="PANTHER" id="PTHR30619:SF1">
    <property type="entry name" value="RECOMBINATION PROTEIN 2"/>
    <property type="match status" value="1"/>
</dbReference>
<evidence type="ECO:0000313" key="4">
    <source>
        <dbReference type="Proteomes" id="UP000292958"/>
    </source>
</evidence>
<dbReference type="OrthoDB" id="9761531at2"/>
<proteinExistence type="predicted"/>
<dbReference type="InterPro" id="IPR052159">
    <property type="entry name" value="Competence_DNA_uptake"/>
</dbReference>